<keyword evidence="3" id="KW-1185">Reference proteome</keyword>
<gene>
    <name evidence="2" type="ORF">EKG83_26700</name>
</gene>
<feature type="compositionally biased region" description="Low complexity" evidence="1">
    <location>
        <begin position="1"/>
        <end position="10"/>
    </location>
</feature>
<accession>A0A5Q0H2T8</accession>
<reference evidence="3" key="1">
    <citation type="journal article" date="2021" name="Curr. Microbiol.">
        <title>Complete genome of nocamycin-producing strain Saccharothrix syringae NRRL B-16468 reveals the biosynthetic potential for secondary metabolites.</title>
        <authorList>
            <person name="Mo X."/>
            <person name="Yang S."/>
        </authorList>
    </citation>
    <scope>NUCLEOTIDE SEQUENCE [LARGE SCALE GENOMIC DNA]</scope>
    <source>
        <strain evidence="3">ATCC 51364 / DSM 43886 / JCM 6844 / KCTC 9398 / NBRC 14523 / NRRL B-16468 / INA 2240</strain>
    </source>
</reference>
<proteinExistence type="predicted"/>
<dbReference type="EMBL" id="CP034550">
    <property type="protein sequence ID" value="QFZ20518.1"/>
    <property type="molecule type" value="Genomic_DNA"/>
</dbReference>
<feature type="compositionally biased region" description="Gly residues" evidence="1">
    <location>
        <begin position="265"/>
        <end position="283"/>
    </location>
</feature>
<feature type="compositionally biased region" description="Basic and acidic residues" evidence="1">
    <location>
        <begin position="213"/>
        <end position="230"/>
    </location>
</feature>
<sequence>MTTSTTGTGTPALTAEPDVPTTRHDYADGTTVIGTEKNTRARLLRSSRYHRPKHGDIDLVERTPTGPGYTVARAIDEAMHTGSRHHPVTAGNRIGQRVAERRAVRRRLGGHGALETYVDEHGRPGEQSVAGSPQGQVRERVLADAVESDEKIAYRRNLYAALQAEGRASTAGEGTVVTGDWMSVRGRGYRVRRVDTGTVGVVNHLTAAPEPGGPEHTDTTPRREVREHRTGQMPTGLVEAHEPPGTDRLRLHPADFRDAGHGDGRSPGNGEGDAGPGDSGGPA</sequence>
<dbReference type="KEGG" id="ssyi:EKG83_26700"/>
<feature type="region of interest" description="Disordered" evidence="1">
    <location>
        <begin position="204"/>
        <end position="283"/>
    </location>
</feature>
<protein>
    <submittedName>
        <fullName evidence="2">Uncharacterized protein</fullName>
    </submittedName>
</protein>
<evidence type="ECO:0000256" key="1">
    <source>
        <dbReference type="SAM" id="MobiDB-lite"/>
    </source>
</evidence>
<evidence type="ECO:0000313" key="2">
    <source>
        <dbReference type="EMBL" id="QFZ20518.1"/>
    </source>
</evidence>
<organism evidence="2 3">
    <name type="scientific">Saccharothrix syringae</name>
    <name type="common">Nocardiopsis syringae</name>
    <dbReference type="NCBI Taxonomy" id="103733"/>
    <lineage>
        <taxon>Bacteria</taxon>
        <taxon>Bacillati</taxon>
        <taxon>Actinomycetota</taxon>
        <taxon>Actinomycetes</taxon>
        <taxon>Pseudonocardiales</taxon>
        <taxon>Pseudonocardiaceae</taxon>
        <taxon>Saccharothrix</taxon>
    </lineage>
</organism>
<dbReference type="AlphaFoldDB" id="A0A5Q0H2T8"/>
<dbReference type="Proteomes" id="UP000325787">
    <property type="component" value="Chromosome"/>
</dbReference>
<evidence type="ECO:0000313" key="3">
    <source>
        <dbReference type="Proteomes" id="UP000325787"/>
    </source>
</evidence>
<name>A0A5Q0H2T8_SACSY</name>
<dbReference type="RefSeq" id="WP_033435411.1">
    <property type="nucleotide sequence ID" value="NZ_CP034550.1"/>
</dbReference>
<feature type="region of interest" description="Disordered" evidence="1">
    <location>
        <begin position="1"/>
        <end position="27"/>
    </location>
</feature>
<feature type="compositionally biased region" description="Basic and acidic residues" evidence="1">
    <location>
        <begin position="239"/>
        <end position="264"/>
    </location>
</feature>